<dbReference type="AlphaFoldDB" id="A0A1F5VP15"/>
<organism evidence="2 3">
    <name type="scientific">Candidatus Fischerbacteria bacterium RBG_13_37_8</name>
    <dbReference type="NCBI Taxonomy" id="1817863"/>
    <lineage>
        <taxon>Bacteria</taxon>
        <taxon>Candidatus Fischeribacteriota</taxon>
    </lineage>
</organism>
<dbReference type="PANTHER" id="PTHR21180:SF32">
    <property type="entry name" value="ENDONUCLEASE_EXONUCLEASE_PHOSPHATASE FAMILY DOMAIN-CONTAINING PROTEIN 1"/>
    <property type="match status" value="1"/>
</dbReference>
<dbReference type="InterPro" id="IPR004509">
    <property type="entry name" value="Competence_ComEA_HhH"/>
</dbReference>
<name>A0A1F5VP15_9BACT</name>
<dbReference type="PANTHER" id="PTHR21180">
    <property type="entry name" value="ENDONUCLEASE/EXONUCLEASE/PHOSPHATASE FAMILY DOMAIN-CONTAINING PROTEIN 1"/>
    <property type="match status" value="1"/>
</dbReference>
<dbReference type="InterPro" id="IPR051675">
    <property type="entry name" value="Endo/Exo/Phosphatase_dom_1"/>
</dbReference>
<evidence type="ECO:0000313" key="2">
    <source>
        <dbReference type="EMBL" id="OGF65176.1"/>
    </source>
</evidence>
<dbReference type="GO" id="GO:0006281">
    <property type="term" value="P:DNA repair"/>
    <property type="evidence" value="ECO:0007669"/>
    <property type="project" value="InterPro"/>
</dbReference>
<dbReference type="Gene3D" id="1.10.150.280">
    <property type="entry name" value="AF1531-like domain"/>
    <property type="match status" value="1"/>
</dbReference>
<feature type="domain" description="Helix-hairpin-helix DNA-binding motif class 1" evidence="1">
    <location>
        <begin position="49"/>
        <end position="68"/>
    </location>
</feature>
<evidence type="ECO:0000259" key="1">
    <source>
        <dbReference type="SMART" id="SM00278"/>
    </source>
</evidence>
<comment type="caution">
    <text evidence="2">The sequence shown here is derived from an EMBL/GenBank/DDBJ whole genome shotgun (WGS) entry which is preliminary data.</text>
</comment>
<gene>
    <name evidence="2" type="ORF">A2Y62_17515</name>
</gene>
<dbReference type="GO" id="GO:0015628">
    <property type="term" value="P:protein secretion by the type II secretion system"/>
    <property type="evidence" value="ECO:0007669"/>
    <property type="project" value="TreeGrafter"/>
</dbReference>
<dbReference type="GO" id="GO:0015627">
    <property type="term" value="C:type II protein secretion system complex"/>
    <property type="evidence" value="ECO:0007669"/>
    <property type="project" value="TreeGrafter"/>
</dbReference>
<evidence type="ECO:0000313" key="3">
    <source>
        <dbReference type="Proteomes" id="UP000178943"/>
    </source>
</evidence>
<accession>A0A1F5VP15</accession>
<dbReference type="EMBL" id="MFGW01000114">
    <property type="protein sequence ID" value="OGF65176.1"/>
    <property type="molecule type" value="Genomic_DNA"/>
</dbReference>
<dbReference type="SUPFAM" id="SSF47781">
    <property type="entry name" value="RuvA domain 2-like"/>
    <property type="match status" value="1"/>
</dbReference>
<dbReference type="STRING" id="1817863.A2Y62_17515"/>
<proteinExistence type="predicted"/>
<sequence>MIKSIITTIFLGMLLLIITAAVPALVDAKEQTKNSAPDKIVDINKASVQELAGLPGIGLKIAERIVEYRNKNGKFKSAEEIMNVRGISEKKFERIKKLISVEKTPTFQ</sequence>
<dbReference type="InterPro" id="IPR003583">
    <property type="entry name" value="Hlx-hairpin-Hlx_DNA-bd_motif"/>
</dbReference>
<dbReference type="InterPro" id="IPR010994">
    <property type="entry name" value="RuvA_2-like"/>
</dbReference>
<dbReference type="Pfam" id="PF12836">
    <property type="entry name" value="HHH_3"/>
    <property type="match status" value="1"/>
</dbReference>
<dbReference type="SMART" id="SM00278">
    <property type="entry name" value="HhH1"/>
    <property type="match status" value="2"/>
</dbReference>
<feature type="domain" description="Helix-hairpin-helix DNA-binding motif class 1" evidence="1">
    <location>
        <begin position="79"/>
        <end position="98"/>
    </location>
</feature>
<dbReference type="Proteomes" id="UP000178943">
    <property type="component" value="Unassembled WGS sequence"/>
</dbReference>
<protein>
    <recommendedName>
        <fullName evidence="1">Helix-hairpin-helix DNA-binding motif class 1 domain-containing protein</fullName>
    </recommendedName>
</protein>
<reference evidence="2 3" key="1">
    <citation type="journal article" date="2016" name="Nat. Commun.">
        <title>Thousands of microbial genomes shed light on interconnected biogeochemical processes in an aquifer system.</title>
        <authorList>
            <person name="Anantharaman K."/>
            <person name="Brown C.T."/>
            <person name="Hug L.A."/>
            <person name="Sharon I."/>
            <person name="Castelle C.J."/>
            <person name="Probst A.J."/>
            <person name="Thomas B.C."/>
            <person name="Singh A."/>
            <person name="Wilkins M.J."/>
            <person name="Karaoz U."/>
            <person name="Brodie E.L."/>
            <person name="Williams K.H."/>
            <person name="Hubbard S.S."/>
            <person name="Banfield J.F."/>
        </authorList>
    </citation>
    <scope>NUCLEOTIDE SEQUENCE [LARGE SCALE GENOMIC DNA]</scope>
</reference>
<dbReference type="NCBIfam" id="TIGR00426">
    <property type="entry name" value="competence protein ComEA helix-hairpin-helix repeat region"/>
    <property type="match status" value="1"/>
</dbReference>
<dbReference type="GO" id="GO:0003677">
    <property type="term" value="F:DNA binding"/>
    <property type="evidence" value="ECO:0007669"/>
    <property type="project" value="InterPro"/>
</dbReference>